<protein>
    <recommendedName>
        <fullName evidence="3">MULE transposase domain-containing protein</fullName>
    </recommendedName>
</protein>
<dbReference type="RefSeq" id="XP_018289108.1">
    <property type="nucleotide sequence ID" value="XM_018442665.1"/>
</dbReference>
<dbReference type="VEuPathDB" id="FungiDB:PHYBLDRAFT_72501"/>
<dbReference type="OrthoDB" id="2283661at2759"/>
<proteinExistence type="predicted"/>
<dbReference type="InParanoid" id="A0A167LTJ3"/>
<sequence>MTSFLIWMNNKLPTLNFNICKAITSYSPDPSAFAYGFMSPVQQEKIKTATSFCLDATHAISSNVNEILYTLLVRDKDIGRGWPVAFMVTNDRGVSPIVQWLQFLKRSFLLFDPKQFTIDCCAAEVHAIQTTFSATSIQFLHLSCNPSMEPKKTLTIKKASWITLRKTGAQKQSLISEVEHIMNDNSLICSQITISSSEYRRVISNNGAMRFFTRQQKICETEAEKVNDDREMLIVAPGTAEDVNWQVWSFVNENTKYFIQIAEPNLIISCSCFHYQQRCKPWMFPPNGNISCIFGKKPYTMVKYLDLHAI</sequence>
<name>A0A167LTJ3_PHYB8</name>
<dbReference type="AlphaFoldDB" id="A0A167LTJ3"/>
<dbReference type="STRING" id="763407.A0A167LTJ3"/>
<dbReference type="GeneID" id="29003571"/>
<evidence type="ECO:0008006" key="3">
    <source>
        <dbReference type="Google" id="ProtNLM"/>
    </source>
</evidence>
<organism evidence="1 2">
    <name type="scientific">Phycomyces blakesleeanus (strain ATCC 8743b / DSM 1359 / FGSC 10004 / NBRC 33097 / NRRL 1555)</name>
    <dbReference type="NCBI Taxonomy" id="763407"/>
    <lineage>
        <taxon>Eukaryota</taxon>
        <taxon>Fungi</taxon>
        <taxon>Fungi incertae sedis</taxon>
        <taxon>Mucoromycota</taxon>
        <taxon>Mucoromycotina</taxon>
        <taxon>Mucoromycetes</taxon>
        <taxon>Mucorales</taxon>
        <taxon>Phycomycetaceae</taxon>
        <taxon>Phycomyces</taxon>
    </lineage>
</organism>
<evidence type="ECO:0000313" key="1">
    <source>
        <dbReference type="EMBL" id="OAD71068.1"/>
    </source>
</evidence>
<evidence type="ECO:0000313" key="2">
    <source>
        <dbReference type="Proteomes" id="UP000077315"/>
    </source>
</evidence>
<dbReference type="Proteomes" id="UP000077315">
    <property type="component" value="Unassembled WGS sequence"/>
</dbReference>
<gene>
    <name evidence="1" type="ORF">PHYBLDRAFT_72501</name>
</gene>
<reference evidence="2" key="1">
    <citation type="submission" date="2015-06" db="EMBL/GenBank/DDBJ databases">
        <title>Expansion of signal transduction pathways in fungi by whole-genome duplication.</title>
        <authorList>
            <consortium name="DOE Joint Genome Institute"/>
            <person name="Corrochano L.M."/>
            <person name="Kuo A."/>
            <person name="Marcet-Houben M."/>
            <person name="Polaino S."/>
            <person name="Salamov A."/>
            <person name="Villalobos J.M."/>
            <person name="Alvarez M.I."/>
            <person name="Avalos J."/>
            <person name="Benito E.P."/>
            <person name="Benoit I."/>
            <person name="Burger G."/>
            <person name="Camino L.P."/>
            <person name="Canovas D."/>
            <person name="Cerda-Olmedo E."/>
            <person name="Cheng J.-F."/>
            <person name="Dominguez A."/>
            <person name="Elias M."/>
            <person name="Eslava A.P."/>
            <person name="Glaser F."/>
            <person name="Grimwood J."/>
            <person name="Gutierrez G."/>
            <person name="Heitman J."/>
            <person name="Henrissat B."/>
            <person name="Iturriaga E.A."/>
            <person name="Lang B.F."/>
            <person name="Lavin J.L."/>
            <person name="Lee S."/>
            <person name="Li W."/>
            <person name="Lindquist E."/>
            <person name="Lopez-Garcia S."/>
            <person name="Luque E.M."/>
            <person name="Marcos A.T."/>
            <person name="Martin J."/>
            <person name="McCluskey K."/>
            <person name="Medina H.R."/>
            <person name="Miralles-Duran A."/>
            <person name="Miyazaki A."/>
            <person name="Munoz-Torres E."/>
            <person name="Oguiza J.A."/>
            <person name="Ohm R."/>
            <person name="Olmedo M."/>
            <person name="Orejas M."/>
            <person name="Ortiz-Castellanos L."/>
            <person name="Pisabarro A.G."/>
            <person name="Rodriguez-Romero J."/>
            <person name="Ruiz-Herrera J."/>
            <person name="Ruiz-Vazquez R."/>
            <person name="Sanz C."/>
            <person name="Schackwitz W."/>
            <person name="Schmutz J."/>
            <person name="Shahriari M."/>
            <person name="Shelest E."/>
            <person name="Silva-Franco F."/>
            <person name="Soanes D."/>
            <person name="Syed K."/>
            <person name="Tagua V.G."/>
            <person name="Talbot N.J."/>
            <person name="Thon M."/>
            <person name="De vries R.P."/>
            <person name="Wiebenga A."/>
            <person name="Yadav J.S."/>
            <person name="Braun E.L."/>
            <person name="Baker S."/>
            <person name="Garre V."/>
            <person name="Horwitz B."/>
            <person name="Torres-Martinez S."/>
            <person name="Idnurm A."/>
            <person name="Herrera-Estrella A."/>
            <person name="Gabaldon T."/>
            <person name="Grigoriev I.V."/>
        </authorList>
    </citation>
    <scope>NUCLEOTIDE SEQUENCE [LARGE SCALE GENOMIC DNA]</scope>
    <source>
        <strain evidence="2">NRRL 1555(-)</strain>
    </source>
</reference>
<dbReference type="EMBL" id="KV440987">
    <property type="protein sequence ID" value="OAD71068.1"/>
    <property type="molecule type" value="Genomic_DNA"/>
</dbReference>
<accession>A0A167LTJ3</accession>
<keyword evidence="2" id="KW-1185">Reference proteome</keyword>